<dbReference type="STRING" id="411945.GA0061102_10794"/>
<gene>
    <name evidence="1" type="ORF">GA0061102_10794</name>
</gene>
<protein>
    <submittedName>
        <fullName evidence="1">Uncharacterized protein</fullName>
    </submittedName>
</protein>
<dbReference type="EMBL" id="FMAH01000079">
    <property type="protein sequence ID" value="SCB49831.1"/>
    <property type="molecule type" value="Genomic_DNA"/>
</dbReference>
<evidence type="ECO:0000313" key="2">
    <source>
        <dbReference type="Proteomes" id="UP000199435"/>
    </source>
</evidence>
<organism evidence="1 2">
    <name type="scientific">Rhizobium miluonense</name>
    <dbReference type="NCBI Taxonomy" id="411945"/>
    <lineage>
        <taxon>Bacteria</taxon>
        <taxon>Pseudomonadati</taxon>
        <taxon>Pseudomonadota</taxon>
        <taxon>Alphaproteobacteria</taxon>
        <taxon>Hyphomicrobiales</taxon>
        <taxon>Rhizobiaceae</taxon>
        <taxon>Rhizobium/Agrobacterium group</taxon>
        <taxon>Rhizobium</taxon>
    </lineage>
</organism>
<proteinExistence type="predicted"/>
<reference evidence="2" key="1">
    <citation type="submission" date="2016-08" db="EMBL/GenBank/DDBJ databases">
        <authorList>
            <person name="Varghese N."/>
            <person name="Submissions Spin"/>
        </authorList>
    </citation>
    <scope>NUCLEOTIDE SEQUENCE [LARGE SCALE GENOMIC DNA]</scope>
    <source>
        <strain evidence="2">HAMBI 2971</strain>
    </source>
</reference>
<dbReference type="AlphaFoldDB" id="A0A1C3XC85"/>
<keyword evidence="2" id="KW-1185">Reference proteome</keyword>
<evidence type="ECO:0000313" key="1">
    <source>
        <dbReference type="EMBL" id="SCB49831.1"/>
    </source>
</evidence>
<accession>A0A1C3XC85</accession>
<dbReference type="RefSeq" id="WP_092856568.1">
    <property type="nucleotide sequence ID" value="NZ_FMAH01000079.1"/>
</dbReference>
<sequence length="78" mass="8752">MIRSVLSRQDIYLDSNDLGICQQALDAILVEMDIANNSEEAERAAAIIVQLYQQGIHDERQLFMLASADCGRIRRGTN</sequence>
<name>A0A1C3XC85_9HYPH</name>
<dbReference type="Proteomes" id="UP000199435">
    <property type="component" value="Unassembled WGS sequence"/>
</dbReference>
<dbReference type="OrthoDB" id="8449091at2"/>